<dbReference type="Proteomes" id="UP000215145">
    <property type="component" value="Unassembled WGS sequence"/>
</dbReference>
<dbReference type="PROSITE" id="PS00041">
    <property type="entry name" value="HTH_ARAC_FAMILY_1"/>
    <property type="match status" value="1"/>
</dbReference>
<dbReference type="SUPFAM" id="SSF53807">
    <property type="entry name" value="Helical backbone' metal receptor"/>
    <property type="match status" value="1"/>
</dbReference>
<evidence type="ECO:0000256" key="3">
    <source>
        <dbReference type="ARBA" id="ARBA00023163"/>
    </source>
</evidence>
<dbReference type="GO" id="GO:0043565">
    <property type="term" value="F:sequence-specific DNA binding"/>
    <property type="evidence" value="ECO:0007669"/>
    <property type="project" value="InterPro"/>
</dbReference>
<dbReference type="Pfam" id="PF01497">
    <property type="entry name" value="Peripla_BP_2"/>
    <property type="match status" value="1"/>
</dbReference>
<keyword evidence="1" id="KW-0805">Transcription regulation</keyword>
<dbReference type="OrthoDB" id="2490497at2"/>
<comment type="caution">
    <text evidence="7">The sequence shown here is derived from an EMBL/GenBank/DDBJ whole genome shotgun (WGS) entry which is preliminary data.</text>
</comment>
<dbReference type="Gene3D" id="1.10.10.60">
    <property type="entry name" value="Homeodomain-like"/>
    <property type="match status" value="2"/>
</dbReference>
<name>A0A229NUE9_9BACL</name>
<dbReference type="PANTHER" id="PTHR43280:SF11">
    <property type="entry name" value="RCS-SPECIFIC HTH-TYPE TRANSCRIPTIONAL ACTIVATOR RCLR"/>
    <property type="match status" value="1"/>
</dbReference>
<evidence type="ECO:0000259" key="5">
    <source>
        <dbReference type="PROSITE" id="PS01124"/>
    </source>
</evidence>
<evidence type="ECO:0008006" key="9">
    <source>
        <dbReference type="Google" id="ProtNLM"/>
    </source>
</evidence>
<evidence type="ECO:0000256" key="1">
    <source>
        <dbReference type="ARBA" id="ARBA00023015"/>
    </source>
</evidence>
<dbReference type="Gene3D" id="3.40.50.1980">
    <property type="entry name" value="Nitrogenase molybdenum iron protein domain"/>
    <property type="match status" value="2"/>
</dbReference>
<dbReference type="InterPro" id="IPR018060">
    <property type="entry name" value="HTH_AraC"/>
</dbReference>
<dbReference type="SUPFAM" id="SSF46689">
    <property type="entry name" value="Homeodomain-like"/>
    <property type="match status" value="2"/>
</dbReference>
<reference evidence="7 8" key="1">
    <citation type="submission" date="2017-07" db="EMBL/GenBank/DDBJ databases">
        <title>Paenibacillus herberti R33 genome sequencing and assembly.</title>
        <authorList>
            <person name="Su W."/>
        </authorList>
    </citation>
    <scope>NUCLEOTIDE SEQUENCE [LARGE SCALE GENOMIC DNA]</scope>
    <source>
        <strain evidence="7 8">R33</strain>
    </source>
</reference>
<feature type="compositionally biased region" description="Low complexity" evidence="4">
    <location>
        <begin position="21"/>
        <end position="33"/>
    </location>
</feature>
<evidence type="ECO:0000313" key="8">
    <source>
        <dbReference type="Proteomes" id="UP000215145"/>
    </source>
</evidence>
<feature type="domain" description="Fe/B12 periplasmic-binding" evidence="6">
    <location>
        <begin position="308"/>
        <end position="580"/>
    </location>
</feature>
<proteinExistence type="predicted"/>
<dbReference type="PROSITE" id="PS01124">
    <property type="entry name" value="HTH_ARAC_FAMILY_2"/>
    <property type="match status" value="1"/>
</dbReference>
<feature type="domain" description="HTH araC/xylS-type" evidence="5">
    <location>
        <begin position="206"/>
        <end position="305"/>
    </location>
</feature>
<dbReference type="PANTHER" id="PTHR43280">
    <property type="entry name" value="ARAC-FAMILY TRANSCRIPTIONAL REGULATOR"/>
    <property type="match status" value="1"/>
</dbReference>
<dbReference type="Pfam" id="PF12833">
    <property type="entry name" value="HTH_18"/>
    <property type="match status" value="1"/>
</dbReference>
<evidence type="ECO:0000313" key="7">
    <source>
        <dbReference type="EMBL" id="OXM13501.1"/>
    </source>
</evidence>
<keyword evidence="3" id="KW-0804">Transcription</keyword>
<evidence type="ECO:0000256" key="2">
    <source>
        <dbReference type="ARBA" id="ARBA00023125"/>
    </source>
</evidence>
<evidence type="ECO:0000259" key="6">
    <source>
        <dbReference type="PROSITE" id="PS50983"/>
    </source>
</evidence>
<protein>
    <recommendedName>
        <fullName evidence="9">AraC family transcriptional regulator</fullName>
    </recommendedName>
</protein>
<dbReference type="PROSITE" id="PS50983">
    <property type="entry name" value="FE_B12_PBP"/>
    <property type="match status" value="1"/>
</dbReference>
<dbReference type="GO" id="GO:0003700">
    <property type="term" value="F:DNA-binding transcription factor activity"/>
    <property type="evidence" value="ECO:0007669"/>
    <property type="project" value="InterPro"/>
</dbReference>
<keyword evidence="2" id="KW-0238">DNA-binding</keyword>
<feature type="region of interest" description="Disordered" evidence="4">
    <location>
        <begin position="15"/>
        <end position="48"/>
    </location>
</feature>
<accession>A0A229NUE9</accession>
<organism evidence="7 8">
    <name type="scientific">Paenibacillus herberti</name>
    <dbReference type="NCBI Taxonomy" id="1619309"/>
    <lineage>
        <taxon>Bacteria</taxon>
        <taxon>Bacillati</taxon>
        <taxon>Bacillota</taxon>
        <taxon>Bacilli</taxon>
        <taxon>Bacillales</taxon>
        <taxon>Paenibacillaceae</taxon>
        <taxon>Paenibacillus</taxon>
    </lineage>
</organism>
<keyword evidence="8" id="KW-1185">Reference proteome</keyword>
<dbReference type="InterPro" id="IPR009057">
    <property type="entry name" value="Homeodomain-like_sf"/>
</dbReference>
<dbReference type="InterPro" id="IPR002491">
    <property type="entry name" value="ABC_transptr_periplasmic_BD"/>
</dbReference>
<dbReference type="EMBL" id="NMUQ01000003">
    <property type="protein sequence ID" value="OXM13501.1"/>
    <property type="molecule type" value="Genomic_DNA"/>
</dbReference>
<gene>
    <name evidence="7" type="ORF">CGZ75_20900</name>
</gene>
<sequence>MSRVDKAKRGWDNIENDYQLGNNNDSNRNSRGGCSMEAGLTSPPSGTLLGMPTRLHKLEGKELEAGDQGSCSLLFVLWRGSLQLQYAEEDDGIVNMPLRLEAGELLLLPPGRPIRLEATAPLATEGMLLELELYGSDSFDGLHVSQSGLRLKQADEGLLAAARQLLHGWSLTRQQPWQLQALFVELMRRVYEAAERNDKGLEAWMEDSLAYIQAHYQGELSRDLLARRAGVSPEHYSRCFRAWTGSTLTNYLSLLRVRRAQELLLSGQGSTLNQVAREVGYSEGLYLSRKFKQVTGMSPSRYRKSVLRTAALNINHSASLWALGVEPQWGVFSDWFAGSQGARANHSADQLLAGREGLDGLEGLQGLEKMRASSEQPDVILSYELSEPAGRLLELAPVVQLSHLRMSWQSQFRLIADIIGRRSQAEELLGPIGEAADHLRHRLSQRYGTARSAVIWEIGRDNKAYAIAASHGRGGQLLYGELGLRMPQALLELGAERTGFVEITIEDIAQYDADFIIITGPPSCRQAARKLGDIFRSEQWLGLEAVRAGNAHLLEAADLFHGYDPLSSREQLRVLKRTLL</sequence>
<dbReference type="InterPro" id="IPR018062">
    <property type="entry name" value="HTH_AraC-typ_CS"/>
</dbReference>
<evidence type="ECO:0000256" key="4">
    <source>
        <dbReference type="SAM" id="MobiDB-lite"/>
    </source>
</evidence>
<dbReference type="AlphaFoldDB" id="A0A229NUE9"/>
<dbReference type="SMART" id="SM00342">
    <property type="entry name" value="HTH_ARAC"/>
    <property type="match status" value="1"/>
</dbReference>